<evidence type="ECO:0000313" key="1">
    <source>
        <dbReference type="EMBL" id="GMN69041.1"/>
    </source>
</evidence>
<accession>A0AA88E759</accession>
<organism evidence="1 2">
    <name type="scientific">Ficus carica</name>
    <name type="common">Common fig</name>
    <dbReference type="NCBI Taxonomy" id="3494"/>
    <lineage>
        <taxon>Eukaryota</taxon>
        <taxon>Viridiplantae</taxon>
        <taxon>Streptophyta</taxon>
        <taxon>Embryophyta</taxon>
        <taxon>Tracheophyta</taxon>
        <taxon>Spermatophyta</taxon>
        <taxon>Magnoliopsida</taxon>
        <taxon>eudicotyledons</taxon>
        <taxon>Gunneridae</taxon>
        <taxon>Pentapetalae</taxon>
        <taxon>rosids</taxon>
        <taxon>fabids</taxon>
        <taxon>Rosales</taxon>
        <taxon>Moraceae</taxon>
        <taxon>Ficeae</taxon>
        <taxon>Ficus</taxon>
    </lineage>
</organism>
<name>A0AA88E759_FICCA</name>
<comment type="caution">
    <text evidence="1">The sequence shown here is derived from an EMBL/GenBank/DDBJ whole genome shotgun (WGS) entry which is preliminary data.</text>
</comment>
<keyword evidence="2" id="KW-1185">Reference proteome</keyword>
<sequence>MPCCSLLIELPHPSTCVKVNVDAAVRSFFLGVFAEKIASFDPLVAEGSALLADIDFAVSRDWRSLVTLLLGKWDVSLVMLLFAY</sequence>
<gene>
    <name evidence="1" type="ORF">TIFTF001_038089</name>
</gene>
<evidence type="ECO:0000313" key="2">
    <source>
        <dbReference type="Proteomes" id="UP001187192"/>
    </source>
</evidence>
<dbReference type="Proteomes" id="UP001187192">
    <property type="component" value="Unassembled WGS sequence"/>
</dbReference>
<proteinExistence type="predicted"/>
<protein>
    <submittedName>
        <fullName evidence="1">Uncharacterized protein</fullName>
    </submittedName>
</protein>
<dbReference type="EMBL" id="BTGU01000755">
    <property type="protein sequence ID" value="GMN69041.1"/>
    <property type="molecule type" value="Genomic_DNA"/>
</dbReference>
<dbReference type="AlphaFoldDB" id="A0AA88E759"/>
<reference evidence="1" key="1">
    <citation type="submission" date="2023-07" db="EMBL/GenBank/DDBJ databases">
        <title>draft genome sequence of fig (Ficus carica).</title>
        <authorList>
            <person name="Takahashi T."/>
            <person name="Nishimura K."/>
        </authorList>
    </citation>
    <scope>NUCLEOTIDE SEQUENCE</scope>
</reference>